<feature type="compositionally biased region" description="Basic and acidic residues" evidence="1">
    <location>
        <begin position="148"/>
        <end position="161"/>
    </location>
</feature>
<name>A0A1Z5KHE5_FISSO</name>
<accession>A0A1Z5KHE5</accession>
<dbReference type="Gene3D" id="3.40.630.30">
    <property type="match status" value="1"/>
</dbReference>
<dbReference type="GO" id="GO:0008999">
    <property type="term" value="F:protein-N-terminal-alanine acetyltransferase activity"/>
    <property type="evidence" value="ECO:0007669"/>
    <property type="project" value="TreeGrafter"/>
</dbReference>
<evidence type="ECO:0000313" key="3">
    <source>
        <dbReference type="EMBL" id="GAX25689.1"/>
    </source>
</evidence>
<keyword evidence="2" id="KW-0812">Transmembrane</keyword>
<feature type="region of interest" description="Disordered" evidence="1">
    <location>
        <begin position="490"/>
        <end position="522"/>
    </location>
</feature>
<sequence>MTYSSAEATGDLEKLQKAYQQVTAAFGSVDSIIEAFGLANMPSAQRYGILFGFLVFITTVSAVLALLVLGGSFKRIAEQAVTGKPTLLTSTEVRKERPLLLETLLEGRERLQKNYAPPTLTDQPTNLTQMLLNVAPDPVEDVDGDEDSAQKQGEEKKSHKERYVPPYYEENYSSAYRKCQDQPGGTCLVTTRIDFVDLFQLKESLVLSSFLVFHESILPASVFLKGKVLSGRPEARFEAYARGFAGCGPYTSLDYRRSYARLYESICCATHQSDDKYTELFDQRPADIIGRFVRLEAMSVNRHLNELFHLTDGSPRLDKKAYDPLEVWGFQPEGPFRSPNDMHKSFVFQRKFNEAGFAMVHSVTERITGVILLTNDAPEHLSIQMEPPIMAPNSQGTQQQMEACFLLLDRLFAYGYRRIQMAVDSQDPDGNKLANRLGFTFEGVLLRHMVLKDASRDSSVYGLLNSDWKKGARAVLFGKLYGEAALKIDQGNEQREAEKDEQSKKLAEMNEKGTGVESEKQA</sequence>
<comment type="caution">
    <text evidence="3">The sequence shown here is derived from an EMBL/GenBank/DDBJ whole genome shotgun (WGS) entry which is preliminary data.</text>
</comment>
<protein>
    <recommendedName>
        <fullName evidence="5">N-acetyltransferase domain-containing protein</fullName>
    </recommendedName>
</protein>
<dbReference type="InterPro" id="IPR051908">
    <property type="entry name" value="Ribosomal_N-acetyltransferase"/>
</dbReference>
<keyword evidence="2" id="KW-1133">Transmembrane helix</keyword>
<gene>
    <name evidence="3" type="ORF">FisN_15Lh060</name>
</gene>
<evidence type="ECO:0008006" key="5">
    <source>
        <dbReference type="Google" id="ProtNLM"/>
    </source>
</evidence>
<reference evidence="3 4" key="1">
    <citation type="journal article" date="2015" name="Plant Cell">
        <title>Oil accumulation by the oleaginous diatom Fistulifera solaris as revealed by the genome and transcriptome.</title>
        <authorList>
            <person name="Tanaka T."/>
            <person name="Maeda Y."/>
            <person name="Veluchamy A."/>
            <person name="Tanaka M."/>
            <person name="Abida H."/>
            <person name="Marechal E."/>
            <person name="Bowler C."/>
            <person name="Muto M."/>
            <person name="Sunaga Y."/>
            <person name="Tanaka M."/>
            <person name="Yoshino T."/>
            <person name="Taniguchi T."/>
            <person name="Fukuda Y."/>
            <person name="Nemoto M."/>
            <person name="Matsumoto M."/>
            <person name="Wong P.S."/>
            <person name="Aburatani S."/>
            <person name="Fujibuchi W."/>
        </authorList>
    </citation>
    <scope>NUCLEOTIDE SEQUENCE [LARGE SCALE GENOMIC DNA]</scope>
    <source>
        <strain evidence="3 4">JPCC DA0580</strain>
    </source>
</reference>
<feature type="compositionally biased region" description="Basic and acidic residues" evidence="1">
    <location>
        <begin position="490"/>
        <end position="511"/>
    </location>
</feature>
<proteinExistence type="predicted"/>
<feature type="region of interest" description="Disordered" evidence="1">
    <location>
        <begin position="138"/>
        <end position="161"/>
    </location>
</feature>
<dbReference type="OrthoDB" id="41238at2759"/>
<dbReference type="InterPro" id="IPR016181">
    <property type="entry name" value="Acyl_CoA_acyltransferase"/>
</dbReference>
<feature type="compositionally biased region" description="Acidic residues" evidence="1">
    <location>
        <begin position="138"/>
        <end position="147"/>
    </location>
</feature>
<dbReference type="SUPFAM" id="SSF55729">
    <property type="entry name" value="Acyl-CoA N-acyltransferases (Nat)"/>
    <property type="match status" value="1"/>
</dbReference>
<dbReference type="PANTHER" id="PTHR43441">
    <property type="entry name" value="RIBOSOMAL-PROTEIN-SERINE ACETYLTRANSFERASE"/>
    <property type="match status" value="1"/>
</dbReference>
<dbReference type="Proteomes" id="UP000198406">
    <property type="component" value="Unassembled WGS sequence"/>
</dbReference>
<dbReference type="GO" id="GO:1990189">
    <property type="term" value="F:protein N-terminal-serine acetyltransferase activity"/>
    <property type="evidence" value="ECO:0007669"/>
    <property type="project" value="TreeGrafter"/>
</dbReference>
<keyword evidence="2" id="KW-0472">Membrane</keyword>
<dbReference type="EMBL" id="BDSP01000229">
    <property type="protein sequence ID" value="GAX25689.1"/>
    <property type="molecule type" value="Genomic_DNA"/>
</dbReference>
<dbReference type="PANTHER" id="PTHR43441:SF2">
    <property type="entry name" value="FAMILY ACETYLTRANSFERASE, PUTATIVE (AFU_ORTHOLOGUE AFUA_7G00850)-RELATED"/>
    <property type="match status" value="1"/>
</dbReference>
<keyword evidence="4" id="KW-1185">Reference proteome</keyword>
<evidence type="ECO:0000313" key="4">
    <source>
        <dbReference type="Proteomes" id="UP000198406"/>
    </source>
</evidence>
<dbReference type="InParanoid" id="A0A1Z5KHE5"/>
<evidence type="ECO:0000256" key="2">
    <source>
        <dbReference type="SAM" id="Phobius"/>
    </source>
</evidence>
<evidence type="ECO:0000256" key="1">
    <source>
        <dbReference type="SAM" id="MobiDB-lite"/>
    </source>
</evidence>
<dbReference type="AlphaFoldDB" id="A0A1Z5KHE5"/>
<feature type="transmembrane region" description="Helical" evidence="2">
    <location>
        <begin position="47"/>
        <end position="69"/>
    </location>
</feature>
<organism evidence="3 4">
    <name type="scientific">Fistulifera solaris</name>
    <name type="common">Oleaginous diatom</name>
    <dbReference type="NCBI Taxonomy" id="1519565"/>
    <lineage>
        <taxon>Eukaryota</taxon>
        <taxon>Sar</taxon>
        <taxon>Stramenopiles</taxon>
        <taxon>Ochrophyta</taxon>
        <taxon>Bacillariophyta</taxon>
        <taxon>Bacillariophyceae</taxon>
        <taxon>Bacillariophycidae</taxon>
        <taxon>Naviculales</taxon>
        <taxon>Naviculaceae</taxon>
        <taxon>Fistulifera</taxon>
    </lineage>
</organism>